<dbReference type="GO" id="GO:0016773">
    <property type="term" value="F:phosphotransferase activity, alcohol group as acceptor"/>
    <property type="evidence" value="ECO:0007669"/>
    <property type="project" value="InterPro"/>
</dbReference>
<dbReference type="Proteomes" id="UP000629619">
    <property type="component" value="Unassembled WGS sequence"/>
</dbReference>
<gene>
    <name evidence="8" type="primary">fruK_1</name>
    <name evidence="8" type="ORF">Asi03nite_07270</name>
</gene>
<evidence type="ECO:0000256" key="3">
    <source>
        <dbReference type="ARBA" id="ARBA00022741"/>
    </source>
</evidence>
<dbReference type="PANTHER" id="PTHR46566">
    <property type="entry name" value="1-PHOSPHOFRUCTOKINASE-RELATED"/>
    <property type="match status" value="1"/>
</dbReference>
<keyword evidence="2 6" id="KW-0808">Transferase</keyword>
<dbReference type="InterPro" id="IPR029056">
    <property type="entry name" value="Ribokinase-like"/>
</dbReference>
<dbReference type="GO" id="GO:0016301">
    <property type="term" value="F:kinase activity"/>
    <property type="evidence" value="ECO:0007669"/>
    <property type="project" value="UniProtKB-KW"/>
</dbReference>
<accession>A0A919KCU8</accession>
<evidence type="ECO:0000256" key="5">
    <source>
        <dbReference type="ARBA" id="ARBA00022840"/>
    </source>
</evidence>
<organism evidence="8 9">
    <name type="scientific">Actinoplanes siamensis</name>
    <dbReference type="NCBI Taxonomy" id="1223317"/>
    <lineage>
        <taxon>Bacteria</taxon>
        <taxon>Bacillati</taxon>
        <taxon>Actinomycetota</taxon>
        <taxon>Actinomycetes</taxon>
        <taxon>Micromonosporales</taxon>
        <taxon>Micromonosporaceae</taxon>
        <taxon>Actinoplanes</taxon>
    </lineage>
</organism>
<keyword evidence="5" id="KW-0067">ATP-binding</keyword>
<dbReference type="AlphaFoldDB" id="A0A919KCU8"/>
<dbReference type="GO" id="GO:0005524">
    <property type="term" value="F:ATP binding"/>
    <property type="evidence" value="ECO:0007669"/>
    <property type="project" value="UniProtKB-KW"/>
</dbReference>
<comment type="similarity">
    <text evidence="1">Belongs to the carbohydrate kinase PfkB family.</text>
</comment>
<proteinExistence type="inferred from homology"/>
<protein>
    <submittedName>
        <fullName evidence="8">1-phosphofructokinase</fullName>
    </submittedName>
</protein>
<dbReference type="GO" id="GO:0005975">
    <property type="term" value="P:carbohydrate metabolic process"/>
    <property type="evidence" value="ECO:0007669"/>
    <property type="project" value="InterPro"/>
</dbReference>
<keyword evidence="3" id="KW-0547">Nucleotide-binding</keyword>
<dbReference type="Pfam" id="PF00294">
    <property type="entry name" value="PfkB"/>
    <property type="match status" value="1"/>
</dbReference>
<dbReference type="PIRSF" id="PIRSF000535">
    <property type="entry name" value="1PFK/6PFK/LacC"/>
    <property type="match status" value="1"/>
</dbReference>
<sequence>MYRRTGGYACAMATDDPDGVMIFAPVPQLTVTIEEAASGVELHVHAGSQGIWQARMCAALGAPVTLCAAVGGEIGDVIAGVLAAEEISLRLIHRDEGSGWYVHDRRDGSRSTIAEHAGQPLGRHDADELYTAALAAGLRSRVSVLSGPAAPGVVHPSLYRRLASDLRKHGVQVVADLSGELLAAVLAAGVSFLKVSHDELIDAQRAADDSEAALAEAARKLRADGADRVLISRAGQPALALVDDDLLTVELPALEVVDHRGAGDSMTAGVAAVLARGGDAREAIRTGAAAGALNVTRHGLGTGHSDAVVELARRARLATV</sequence>
<reference evidence="8" key="1">
    <citation type="submission" date="2021-01" db="EMBL/GenBank/DDBJ databases">
        <title>Whole genome shotgun sequence of Actinoplanes siamensis NBRC 109076.</title>
        <authorList>
            <person name="Komaki H."/>
            <person name="Tamura T."/>
        </authorList>
    </citation>
    <scope>NUCLEOTIDE SEQUENCE</scope>
    <source>
        <strain evidence="8">NBRC 109076</strain>
    </source>
</reference>
<keyword evidence="4" id="KW-0418">Kinase</keyword>
<dbReference type="InterPro" id="IPR017583">
    <property type="entry name" value="Tagatose/fructose_Pkinase"/>
</dbReference>
<evidence type="ECO:0000313" key="9">
    <source>
        <dbReference type="Proteomes" id="UP000629619"/>
    </source>
</evidence>
<dbReference type="Gene3D" id="3.40.1190.20">
    <property type="match status" value="1"/>
</dbReference>
<evidence type="ECO:0000256" key="4">
    <source>
        <dbReference type="ARBA" id="ARBA00022777"/>
    </source>
</evidence>
<comment type="caution">
    <text evidence="8">The sequence shown here is derived from an EMBL/GenBank/DDBJ whole genome shotgun (WGS) entry which is preliminary data.</text>
</comment>
<evidence type="ECO:0000313" key="8">
    <source>
        <dbReference type="EMBL" id="GIF03189.1"/>
    </source>
</evidence>
<evidence type="ECO:0000256" key="6">
    <source>
        <dbReference type="PIRNR" id="PIRNR000535"/>
    </source>
</evidence>
<evidence type="ECO:0000259" key="7">
    <source>
        <dbReference type="Pfam" id="PF00294"/>
    </source>
</evidence>
<dbReference type="PANTHER" id="PTHR46566:SF2">
    <property type="entry name" value="ATP-DEPENDENT 6-PHOSPHOFRUCTOKINASE ISOZYME 2"/>
    <property type="match status" value="1"/>
</dbReference>
<evidence type="ECO:0000256" key="2">
    <source>
        <dbReference type="ARBA" id="ARBA00022679"/>
    </source>
</evidence>
<dbReference type="EMBL" id="BOMW01000008">
    <property type="protein sequence ID" value="GIF03189.1"/>
    <property type="molecule type" value="Genomic_DNA"/>
</dbReference>
<evidence type="ECO:0000256" key="1">
    <source>
        <dbReference type="ARBA" id="ARBA00010688"/>
    </source>
</evidence>
<name>A0A919KCU8_9ACTN</name>
<dbReference type="SUPFAM" id="SSF53613">
    <property type="entry name" value="Ribokinase-like"/>
    <property type="match status" value="1"/>
</dbReference>
<dbReference type="InterPro" id="IPR011611">
    <property type="entry name" value="PfkB_dom"/>
</dbReference>
<keyword evidence="9" id="KW-1185">Reference proteome</keyword>
<feature type="domain" description="Carbohydrate kinase PfkB" evidence="7">
    <location>
        <begin position="40"/>
        <end position="302"/>
    </location>
</feature>